<organism evidence="6 7">
    <name type="scientific">Marchantia polymorpha subsp. ruderalis</name>
    <dbReference type="NCBI Taxonomy" id="1480154"/>
    <lineage>
        <taxon>Eukaryota</taxon>
        <taxon>Viridiplantae</taxon>
        <taxon>Streptophyta</taxon>
        <taxon>Embryophyta</taxon>
        <taxon>Marchantiophyta</taxon>
        <taxon>Marchantiopsida</taxon>
        <taxon>Marchantiidae</taxon>
        <taxon>Marchantiales</taxon>
        <taxon>Marchantiaceae</taxon>
        <taxon>Marchantia</taxon>
    </lineage>
</organism>
<dbReference type="PANTHER" id="PTHR23427">
    <property type="entry name" value="SURFEIT LOCUS PROTEIN"/>
    <property type="match status" value="1"/>
</dbReference>
<dbReference type="AlphaFoldDB" id="A0A176WP36"/>
<keyword evidence="2" id="KW-0812">Transmembrane</keyword>
<name>A0A176WP36_MARPO</name>
<dbReference type="InterPro" id="IPR045214">
    <property type="entry name" value="Surf1/Surf4"/>
</dbReference>
<keyword evidence="7" id="KW-1185">Reference proteome</keyword>
<reference evidence="6" key="1">
    <citation type="submission" date="2016-03" db="EMBL/GenBank/DDBJ databases">
        <title>Mechanisms controlling the formation of the plant cell surface in tip-growing cells are functionally conserved among land plants.</title>
        <authorList>
            <person name="Honkanen S."/>
            <person name="Jones V.A."/>
            <person name="Morieri G."/>
            <person name="Champion C."/>
            <person name="Hetherington A.J."/>
            <person name="Kelly S."/>
            <person name="Saint-Marcoux D."/>
            <person name="Proust H."/>
            <person name="Prescott H."/>
            <person name="Dolan L."/>
        </authorList>
    </citation>
    <scope>NUCLEOTIDE SEQUENCE [LARGE SCALE GENOMIC DNA]</scope>
    <source>
        <tissue evidence="6">Whole gametophyte</tissue>
    </source>
</reference>
<evidence type="ECO:0000256" key="1">
    <source>
        <dbReference type="ARBA" id="ARBA00004370"/>
    </source>
</evidence>
<keyword evidence="3" id="KW-1133">Transmembrane helix</keyword>
<accession>A0A176WP36</accession>
<comment type="subcellular location">
    <subcellularLocation>
        <location evidence="1">Membrane</location>
    </subcellularLocation>
    <subcellularLocation>
        <location evidence="5">Mitochondrion inner membrane</location>
        <topology evidence="5">Multi-pass membrane protein</topology>
    </subcellularLocation>
</comment>
<keyword evidence="5" id="KW-0496">Mitochondrion</keyword>
<sequence>MLAGRGRVLALLRLRTSRDLAGLSRFAVIASETARVEAVLASKHHEISTCRRWFGTGEGLVSVIGVSHLTNHRSSPASDVLCGLHSHGYSTAAAAAAAANSSSLRASTSTGEGGKRWRFSMIFLFLPCLTTFGLGSWQLIRRQTKIETLDYKRKRLEEEPVPLGEIVGATKTGATVDDLEYRKVICQGVYDGSKSVLVGPRARSAFGVTQKGYYLITPLIGGHGDNSVQVPVLVNRGWVPSGYIDESPNKAATFEDTPDIEVPNIKVDQGSWWKSWFKTSKNEKNDEELQSLPKHQARMTICGVIRSSEQPNMFVPSNAPESGQWFYVDVPAMSRAVGLPEDTILLEAVQDSRNSNWKDKYPIPKDPEALLHASVMPQDHINYALTWYTLSAATTYMAVKRVRNSRRGF</sequence>
<dbReference type="Pfam" id="PF02104">
    <property type="entry name" value="SURF1"/>
    <property type="match status" value="1"/>
</dbReference>
<evidence type="ECO:0000256" key="2">
    <source>
        <dbReference type="ARBA" id="ARBA00022692"/>
    </source>
</evidence>
<proteinExistence type="inferred from homology"/>
<keyword evidence="4" id="KW-0472">Membrane</keyword>
<dbReference type="InterPro" id="IPR002994">
    <property type="entry name" value="Surf1/Shy1"/>
</dbReference>
<dbReference type="Proteomes" id="UP000077202">
    <property type="component" value="Unassembled WGS sequence"/>
</dbReference>
<comment type="function">
    <text evidence="5">Probably involved in the biogenesis of the COX complex.</text>
</comment>
<comment type="similarity">
    <text evidence="5">Belongs to the SURF1 family.</text>
</comment>
<evidence type="ECO:0000256" key="4">
    <source>
        <dbReference type="ARBA" id="ARBA00023136"/>
    </source>
</evidence>
<dbReference type="GO" id="GO:0005743">
    <property type="term" value="C:mitochondrial inner membrane"/>
    <property type="evidence" value="ECO:0007669"/>
    <property type="project" value="UniProtKB-SubCell"/>
</dbReference>
<gene>
    <name evidence="6" type="ORF">AXG93_400s1050</name>
</gene>
<dbReference type="CDD" id="cd06662">
    <property type="entry name" value="SURF1"/>
    <property type="match status" value="1"/>
</dbReference>
<evidence type="ECO:0000256" key="3">
    <source>
        <dbReference type="ARBA" id="ARBA00022989"/>
    </source>
</evidence>
<dbReference type="PROSITE" id="PS50895">
    <property type="entry name" value="SURF1"/>
    <property type="match status" value="1"/>
</dbReference>
<dbReference type="EMBL" id="LVLJ01000301">
    <property type="protein sequence ID" value="OAE34910.1"/>
    <property type="molecule type" value="Genomic_DNA"/>
</dbReference>
<dbReference type="PANTHER" id="PTHR23427:SF2">
    <property type="entry name" value="SURFEIT LOCUS PROTEIN 1"/>
    <property type="match status" value="1"/>
</dbReference>
<evidence type="ECO:0000313" key="7">
    <source>
        <dbReference type="Proteomes" id="UP000077202"/>
    </source>
</evidence>
<protein>
    <recommendedName>
        <fullName evidence="5">SURF1-like protein</fullName>
    </recommendedName>
</protein>
<evidence type="ECO:0000256" key="5">
    <source>
        <dbReference type="RuleBase" id="RU363076"/>
    </source>
</evidence>
<evidence type="ECO:0000313" key="6">
    <source>
        <dbReference type="EMBL" id="OAE34910.1"/>
    </source>
</evidence>
<comment type="caution">
    <text evidence="6">The sequence shown here is derived from an EMBL/GenBank/DDBJ whole genome shotgun (WGS) entry which is preliminary data.</text>
</comment>
<keyword evidence="5" id="KW-0999">Mitochondrion inner membrane</keyword>